<evidence type="ECO:0000259" key="8">
    <source>
        <dbReference type="Pfam" id="PF01676"/>
    </source>
</evidence>
<accession>G9YF15</accession>
<comment type="subcellular location">
    <subcellularLocation>
        <location evidence="6">Cytoplasm</location>
    </subcellularLocation>
</comment>
<dbReference type="Gene3D" id="3.40.720.10">
    <property type="entry name" value="Alkaline Phosphatase, subunit A"/>
    <property type="match status" value="1"/>
</dbReference>
<keyword evidence="5 6" id="KW-0413">Isomerase</keyword>
<dbReference type="NCBIfam" id="NF003766">
    <property type="entry name" value="PRK05362.1"/>
    <property type="match status" value="1"/>
</dbReference>
<evidence type="ECO:0000256" key="7">
    <source>
        <dbReference type="NCBIfam" id="TIGR01696"/>
    </source>
</evidence>
<dbReference type="Proteomes" id="UP000005481">
    <property type="component" value="Unassembled WGS sequence"/>
</dbReference>
<evidence type="ECO:0000256" key="2">
    <source>
        <dbReference type="ARBA" id="ARBA00022490"/>
    </source>
</evidence>
<dbReference type="EC" id="5.4.2.7" evidence="6 7"/>
<comment type="similarity">
    <text evidence="1 6">Belongs to the phosphopentomutase family.</text>
</comment>
<dbReference type="AlphaFoldDB" id="G9YF15"/>
<evidence type="ECO:0000313" key="9">
    <source>
        <dbReference type="EMBL" id="EHM43350.1"/>
    </source>
</evidence>
<comment type="catalytic activity">
    <reaction evidence="6">
        <text>2-deoxy-alpha-D-ribose 1-phosphate = 2-deoxy-D-ribose 5-phosphate</text>
        <dbReference type="Rhea" id="RHEA:27658"/>
        <dbReference type="ChEBI" id="CHEBI:57259"/>
        <dbReference type="ChEBI" id="CHEBI:62877"/>
        <dbReference type="EC" id="5.4.2.7"/>
    </reaction>
</comment>
<dbReference type="UniPathway" id="UPA00087">
    <property type="reaction ID" value="UER00173"/>
</dbReference>
<dbReference type="RefSeq" id="WP_006789208.1">
    <property type="nucleotide sequence ID" value="NZ_JH417567.1"/>
</dbReference>
<evidence type="ECO:0000256" key="6">
    <source>
        <dbReference type="HAMAP-Rule" id="MF_00740"/>
    </source>
</evidence>
<organism evidence="9 10">
    <name type="scientific">Anaeroglobus geminatus F0357</name>
    <dbReference type="NCBI Taxonomy" id="861450"/>
    <lineage>
        <taxon>Bacteria</taxon>
        <taxon>Bacillati</taxon>
        <taxon>Bacillota</taxon>
        <taxon>Negativicutes</taxon>
        <taxon>Veillonellales</taxon>
        <taxon>Veillonellaceae</taxon>
        <taxon>Anaeroglobus</taxon>
    </lineage>
</organism>
<dbReference type="PANTHER" id="PTHR21110:SF0">
    <property type="entry name" value="PHOSPHOPENTOMUTASE"/>
    <property type="match status" value="1"/>
</dbReference>
<dbReference type="InterPro" id="IPR024052">
    <property type="entry name" value="Phosphopentomutase_DeoB_cap_sf"/>
</dbReference>
<dbReference type="CDD" id="cd16009">
    <property type="entry name" value="PPM"/>
    <property type="match status" value="1"/>
</dbReference>
<dbReference type="GO" id="GO:0006018">
    <property type="term" value="P:2-deoxyribose 1-phosphate catabolic process"/>
    <property type="evidence" value="ECO:0007669"/>
    <property type="project" value="UniProtKB-UniRule"/>
</dbReference>
<keyword evidence="3 6" id="KW-0479">Metal-binding</keyword>
<name>G9YF15_9FIRM</name>
<dbReference type="HOGENOM" id="CLU_053861_0_0_9"/>
<dbReference type="GO" id="GO:0005829">
    <property type="term" value="C:cytosol"/>
    <property type="evidence" value="ECO:0007669"/>
    <property type="project" value="TreeGrafter"/>
</dbReference>
<dbReference type="PANTHER" id="PTHR21110">
    <property type="entry name" value="PHOSPHOPENTOMUTASE"/>
    <property type="match status" value="1"/>
</dbReference>
<evidence type="ECO:0000256" key="3">
    <source>
        <dbReference type="ARBA" id="ARBA00022723"/>
    </source>
</evidence>
<keyword evidence="10" id="KW-1185">Reference proteome</keyword>
<dbReference type="GO" id="GO:0008973">
    <property type="term" value="F:phosphopentomutase activity"/>
    <property type="evidence" value="ECO:0007669"/>
    <property type="project" value="UniProtKB-UniRule"/>
</dbReference>
<feature type="binding site" evidence="6">
    <location>
        <position position="339"/>
    </location>
    <ligand>
        <name>Mn(2+)</name>
        <dbReference type="ChEBI" id="CHEBI:29035"/>
        <label>2</label>
    </ligand>
</feature>
<comment type="function">
    <text evidence="6">Isomerase that catalyzes the conversion of deoxy-ribose 1-phosphate (dRib-1-P) and ribose 1-phosphate (Rib-1-P) to deoxy-ribose 5-phosphate (dRib-5-P) and ribose 5-phosphate (Rib-5-P), respectively.</text>
</comment>
<evidence type="ECO:0000256" key="1">
    <source>
        <dbReference type="ARBA" id="ARBA00010373"/>
    </source>
</evidence>
<dbReference type="Gene3D" id="3.30.70.1250">
    <property type="entry name" value="Phosphopentomutase"/>
    <property type="match status" value="1"/>
</dbReference>
<dbReference type="PIRSF" id="PIRSF001491">
    <property type="entry name" value="Ppentomutase"/>
    <property type="match status" value="1"/>
</dbReference>
<keyword evidence="4 6" id="KW-0464">Manganese</keyword>
<dbReference type="PATRIC" id="fig|861450.3.peg.212"/>
<protein>
    <recommendedName>
        <fullName evidence="6 7">Phosphopentomutase</fullName>
        <ecNumber evidence="6 7">5.4.2.7</ecNumber>
    </recommendedName>
    <alternativeName>
        <fullName evidence="6">Phosphodeoxyribomutase</fullName>
    </alternativeName>
</protein>
<dbReference type="GO" id="GO:0043094">
    <property type="term" value="P:metabolic compound salvage"/>
    <property type="evidence" value="ECO:0007669"/>
    <property type="project" value="UniProtKB-UniRule"/>
</dbReference>
<dbReference type="GO" id="GO:0009117">
    <property type="term" value="P:nucleotide metabolic process"/>
    <property type="evidence" value="ECO:0007669"/>
    <property type="project" value="UniProtKB-UniRule"/>
</dbReference>
<dbReference type="GO" id="GO:0000287">
    <property type="term" value="F:magnesium ion binding"/>
    <property type="evidence" value="ECO:0007669"/>
    <property type="project" value="UniProtKB-UniRule"/>
</dbReference>
<dbReference type="FunFam" id="3.30.70.1250:FF:000001">
    <property type="entry name" value="Phosphopentomutase"/>
    <property type="match status" value="1"/>
</dbReference>
<dbReference type="GO" id="GO:0030145">
    <property type="term" value="F:manganese ion binding"/>
    <property type="evidence" value="ECO:0007669"/>
    <property type="project" value="UniProtKB-UniRule"/>
</dbReference>
<evidence type="ECO:0000256" key="4">
    <source>
        <dbReference type="ARBA" id="ARBA00023211"/>
    </source>
</evidence>
<evidence type="ECO:0000256" key="5">
    <source>
        <dbReference type="ARBA" id="ARBA00023235"/>
    </source>
</evidence>
<dbReference type="InterPro" id="IPR006124">
    <property type="entry name" value="Metalloenzyme"/>
</dbReference>
<comment type="caution">
    <text evidence="9">The sequence shown here is derived from an EMBL/GenBank/DDBJ whole genome shotgun (WGS) entry which is preliminary data.</text>
</comment>
<reference evidence="9 10" key="1">
    <citation type="submission" date="2011-08" db="EMBL/GenBank/DDBJ databases">
        <authorList>
            <person name="Weinstock G."/>
            <person name="Sodergren E."/>
            <person name="Clifton S."/>
            <person name="Fulton L."/>
            <person name="Fulton B."/>
            <person name="Courtney L."/>
            <person name="Fronick C."/>
            <person name="Harrison M."/>
            <person name="Strong C."/>
            <person name="Farmer C."/>
            <person name="Delahaunty K."/>
            <person name="Markovic C."/>
            <person name="Hall O."/>
            <person name="Minx P."/>
            <person name="Tomlinson C."/>
            <person name="Mitreva M."/>
            <person name="Hou S."/>
            <person name="Chen J."/>
            <person name="Wollam A."/>
            <person name="Pepin K.H."/>
            <person name="Johnson M."/>
            <person name="Bhonagiri V."/>
            <person name="Zhang X."/>
            <person name="Suruliraj S."/>
            <person name="Warren W."/>
            <person name="Chinwalla A."/>
            <person name="Mardis E.R."/>
            <person name="Wilson R.K."/>
        </authorList>
    </citation>
    <scope>NUCLEOTIDE SEQUENCE [LARGE SCALE GENOMIC DNA]</scope>
    <source>
        <strain evidence="9 10">F0357</strain>
    </source>
</reference>
<comment type="catalytic activity">
    <reaction evidence="6">
        <text>alpha-D-ribose 1-phosphate = D-ribose 5-phosphate</text>
        <dbReference type="Rhea" id="RHEA:18793"/>
        <dbReference type="ChEBI" id="CHEBI:57720"/>
        <dbReference type="ChEBI" id="CHEBI:78346"/>
        <dbReference type="EC" id="5.4.2.7"/>
    </reaction>
</comment>
<keyword evidence="2 6" id="KW-0963">Cytoplasm</keyword>
<dbReference type="HAMAP" id="MF_00740">
    <property type="entry name" value="Phosphopentomut"/>
    <property type="match status" value="1"/>
</dbReference>
<gene>
    <name evidence="6" type="primary">deoB</name>
    <name evidence="9" type="ORF">HMPREF0080_00225</name>
</gene>
<dbReference type="SUPFAM" id="SSF53649">
    <property type="entry name" value="Alkaline phosphatase-like"/>
    <property type="match status" value="1"/>
</dbReference>
<dbReference type="GO" id="GO:0006015">
    <property type="term" value="P:5-phosphoribose 1-diphosphate biosynthetic process"/>
    <property type="evidence" value="ECO:0007669"/>
    <property type="project" value="UniProtKB-UniPathway"/>
</dbReference>
<comment type="cofactor">
    <cofactor evidence="6">
        <name>Mn(2+)</name>
        <dbReference type="ChEBI" id="CHEBI:29035"/>
    </cofactor>
    <text evidence="6">Binds 2 manganese ions.</text>
</comment>
<dbReference type="NCBIfam" id="TIGR01696">
    <property type="entry name" value="deoB"/>
    <property type="match status" value="1"/>
</dbReference>
<dbReference type="eggNOG" id="COG1015">
    <property type="taxonomic scope" value="Bacteria"/>
</dbReference>
<comment type="pathway">
    <text evidence="6">Carbohydrate degradation; 2-deoxy-D-ribose 1-phosphate degradation; D-glyceraldehyde 3-phosphate and acetaldehyde from 2-deoxy-alpha-D-ribose 1-phosphate: step 1/2.</text>
</comment>
<feature type="binding site" evidence="6">
    <location>
        <position position="328"/>
    </location>
    <ligand>
        <name>Mn(2+)</name>
        <dbReference type="ChEBI" id="CHEBI:29035"/>
        <label>1</label>
    </ligand>
</feature>
<feature type="domain" description="Metalloenzyme" evidence="8">
    <location>
        <begin position="4"/>
        <end position="376"/>
    </location>
</feature>
<dbReference type="Pfam" id="PF01676">
    <property type="entry name" value="Metalloenzyme"/>
    <property type="match status" value="1"/>
</dbReference>
<dbReference type="SUPFAM" id="SSF143856">
    <property type="entry name" value="DeoB insert domain-like"/>
    <property type="match status" value="1"/>
</dbReference>
<dbReference type="InterPro" id="IPR010045">
    <property type="entry name" value="DeoB"/>
</dbReference>
<evidence type="ECO:0000313" key="10">
    <source>
        <dbReference type="Proteomes" id="UP000005481"/>
    </source>
</evidence>
<dbReference type="STRING" id="861450.HMPREF0080_00225"/>
<feature type="binding site" evidence="6">
    <location>
        <position position="291"/>
    </location>
    <ligand>
        <name>Mn(2+)</name>
        <dbReference type="ChEBI" id="CHEBI:29035"/>
        <label>2</label>
    </ligand>
</feature>
<feature type="binding site" evidence="6">
    <location>
        <position position="286"/>
    </location>
    <ligand>
        <name>Mn(2+)</name>
        <dbReference type="ChEBI" id="CHEBI:29035"/>
        <label>2</label>
    </ligand>
</feature>
<proteinExistence type="inferred from homology"/>
<feature type="binding site" evidence="6">
    <location>
        <position position="12"/>
    </location>
    <ligand>
        <name>Mn(2+)</name>
        <dbReference type="ChEBI" id="CHEBI:29035"/>
        <label>1</label>
    </ligand>
</feature>
<dbReference type="InterPro" id="IPR017850">
    <property type="entry name" value="Alkaline_phosphatase_core_sf"/>
</dbReference>
<dbReference type="EMBL" id="AGCJ01000009">
    <property type="protein sequence ID" value="EHM43350.1"/>
    <property type="molecule type" value="Genomic_DNA"/>
</dbReference>
<sequence length="392" mass="43256">MKFKRIVVIVTDSVGAGGAPDADRFGDAGADTLKHIDEAVPGGLKVPNLRRLGWEKAAHIRPTGTAVVGSYGRMREISNGKDTTSGHWEFMGNPVENPFPVFYDAFPQELLDTFTEKTGCDWLGNEVASGTEIIERLGPEHIKTGNPIVYTSADSVFQIAAHTDVIPLDELYHICEVTRKEVCVGPYEVGRVIARPFVGAPGKFVRTGDRQDYSRLPDRKMVFSYLKEKGYAVVGVGKIGDIYAHIDLTESYHTANNREDMEVLTRELLRHRDTEGLLMANFVDFDSMYGHRRDPAGYAQCLEDFDAMLGGFLPQLREDELLLITSDHGNDPTAAGTDHTREEVPLVVYSPGLTQSTDLGTRKTYADLGQTVMDNFDAGTLAFGTSFLAELR</sequence>
<dbReference type="OrthoDB" id="9769930at2"/>
<feature type="binding site" evidence="6">
    <location>
        <position position="327"/>
    </location>
    <ligand>
        <name>Mn(2+)</name>
        <dbReference type="ChEBI" id="CHEBI:29035"/>
        <label>1</label>
    </ligand>
</feature>